<dbReference type="InterPro" id="IPR057746">
    <property type="entry name" value="CpnT-like_N"/>
</dbReference>
<feature type="compositionally biased region" description="Polar residues" evidence="1">
    <location>
        <begin position="483"/>
        <end position="499"/>
    </location>
</feature>
<dbReference type="Proteomes" id="UP000602198">
    <property type="component" value="Unassembled WGS sequence"/>
</dbReference>
<reference evidence="3 4" key="1">
    <citation type="submission" date="2021-01" db="EMBL/GenBank/DDBJ databases">
        <title>WGS of actinomycetes isolated from Thailand.</title>
        <authorList>
            <person name="Thawai C."/>
        </authorList>
    </citation>
    <scope>NUCLEOTIDE SEQUENCE [LARGE SCALE GENOMIC DNA]</scope>
    <source>
        <strain evidence="3 4">LPG 2</strain>
    </source>
</reference>
<feature type="compositionally biased region" description="Low complexity" evidence="1">
    <location>
        <begin position="386"/>
        <end position="434"/>
    </location>
</feature>
<evidence type="ECO:0000256" key="1">
    <source>
        <dbReference type="SAM" id="MobiDB-lite"/>
    </source>
</evidence>
<feature type="compositionally biased region" description="Basic and acidic residues" evidence="1">
    <location>
        <begin position="515"/>
        <end position="541"/>
    </location>
</feature>
<dbReference type="Gene3D" id="3.90.210.10">
    <property type="entry name" value="Heat-Labile Enterotoxin, subunit A"/>
    <property type="match status" value="1"/>
</dbReference>
<evidence type="ECO:0000313" key="4">
    <source>
        <dbReference type="Proteomes" id="UP000602198"/>
    </source>
</evidence>
<dbReference type="Pfam" id="PF25547">
    <property type="entry name" value="WXG100_2"/>
    <property type="match status" value="1"/>
</dbReference>
<proteinExistence type="predicted"/>
<feature type="compositionally biased region" description="Polar residues" evidence="1">
    <location>
        <begin position="436"/>
        <end position="446"/>
    </location>
</feature>
<protein>
    <recommendedName>
        <fullName evidence="2">Outer membrane channel protein CpnT-like N-terminal domain-containing protein</fullName>
    </recommendedName>
</protein>
<dbReference type="EMBL" id="JAERRJ010000001">
    <property type="protein sequence ID" value="MBL1072868.1"/>
    <property type="molecule type" value="Genomic_DNA"/>
</dbReference>
<organism evidence="3 4">
    <name type="scientific">Nocardia acididurans</name>
    <dbReference type="NCBI Taxonomy" id="2802282"/>
    <lineage>
        <taxon>Bacteria</taxon>
        <taxon>Bacillati</taxon>
        <taxon>Actinomycetota</taxon>
        <taxon>Actinomycetes</taxon>
        <taxon>Mycobacteriales</taxon>
        <taxon>Nocardiaceae</taxon>
        <taxon>Nocardia</taxon>
    </lineage>
</organism>
<evidence type="ECO:0000259" key="2">
    <source>
        <dbReference type="Pfam" id="PF25547"/>
    </source>
</evidence>
<feature type="region of interest" description="Disordered" evidence="1">
    <location>
        <begin position="382"/>
        <end position="585"/>
    </location>
</feature>
<accession>A0ABS1LX48</accession>
<comment type="caution">
    <text evidence="3">The sequence shown here is derived from an EMBL/GenBank/DDBJ whole genome shotgun (WGS) entry which is preliminary data.</text>
</comment>
<gene>
    <name evidence="3" type="ORF">JK358_00500</name>
</gene>
<name>A0ABS1LX48_9NOCA</name>
<keyword evidence="4" id="KW-1185">Reference proteome</keyword>
<evidence type="ECO:0000313" key="3">
    <source>
        <dbReference type="EMBL" id="MBL1072868.1"/>
    </source>
</evidence>
<feature type="domain" description="Outer membrane channel protein CpnT-like N-terminal" evidence="2">
    <location>
        <begin position="22"/>
        <end position="144"/>
    </location>
</feature>
<sequence length="796" mass="81754">MTLWFPDLPGPLGFLADFLVGHWPEGDEDAMRRAAGHWADMADALEQLQDPANQAMLAAQTNIDGRISVAMASFWAQTAGGENSELHKLITLCRSYEGQLKQGATDIEYTKLTIYGSILVIAAMAFTPVGAVVDMVALNAVRFAIRMAVQKLIAKLGVRGAAFALERATLWSTVKMGEKVVDQTIAQTIVKQALIGAGIGGGLDAGVQGIQLASNGRENFNVGSLFLSTGAGAVAGSIAGTLGERVAVGLAPGLTNSSGLTQVATVGAAQIPGNLLGNAAAATAIGITTDRPIDLTAVSHGVGGGFIGKPVAAHGDSVIDAASQAGPVKDSGGAASDGAQPAAGPHPDAGDTVSVAATAPIAEAAPTTTVAANHGNQVVAQPDSVQAPQPGSSAPGSSAPAAAAPVSASPAGPAPASAAPAGAAPVTAAPAGATLSGGNPATSQPGATVVDRGPASAPGTSTHGNASPIADRQVPTAPARTLPDTSTRPETQAPVNNRAETPPRTEAPQANPRPAADRAPEPSTDRMPEPAAPEHDPRQPADSEQPGNEPHLENAPATGPVTHDPGVPGQHRAVPDDPELAPTPKKLTSNYLNEVLEGHNANPFNRANYESIEPQPFRAGSPDAELPSTLTRSMPEHALNEAVSPIDPDKIVVNYDGDGLVPMWRDQSPDDAYLASNNALFRMDSRGPEMFGGGFAPRDPSNLNIGAHVGNATKDGFVSLSRSPEHTILRDQHQVSGETLARMADAGEVERLPGGGYRQTRFMHEFPESTFMRRWVVGPVGVRWVCRGFWCASRPR</sequence>
<feature type="region of interest" description="Disordered" evidence="1">
    <location>
        <begin position="323"/>
        <end position="352"/>
    </location>
</feature>
<dbReference type="RefSeq" id="WP_201942008.1">
    <property type="nucleotide sequence ID" value="NZ_JAERRJ010000001.1"/>
</dbReference>